<evidence type="ECO:0000256" key="3">
    <source>
        <dbReference type="PIRSR" id="PIRSR601461-2"/>
    </source>
</evidence>
<dbReference type="PRINTS" id="PR00792">
    <property type="entry name" value="PEPSIN"/>
</dbReference>
<gene>
    <name evidence="7" type="ORF">Clacol_008750</name>
</gene>
<keyword evidence="3" id="KW-1015">Disulfide bond</keyword>
<accession>A0AAV5ANL5</accession>
<dbReference type="GO" id="GO:0006508">
    <property type="term" value="P:proteolysis"/>
    <property type="evidence" value="ECO:0007669"/>
    <property type="project" value="UniProtKB-KW"/>
</dbReference>
<dbReference type="InterPro" id="IPR001461">
    <property type="entry name" value="Aspartic_peptidase_A1"/>
</dbReference>
<organism evidence="7 8">
    <name type="scientific">Clathrus columnatus</name>
    <dbReference type="NCBI Taxonomy" id="1419009"/>
    <lineage>
        <taxon>Eukaryota</taxon>
        <taxon>Fungi</taxon>
        <taxon>Dikarya</taxon>
        <taxon>Basidiomycota</taxon>
        <taxon>Agaricomycotina</taxon>
        <taxon>Agaricomycetes</taxon>
        <taxon>Phallomycetidae</taxon>
        <taxon>Phallales</taxon>
        <taxon>Clathraceae</taxon>
        <taxon>Clathrus</taxon>
    </lineage>
</organism>
<keyword evidence="4" id="KW-0645">Protease</keyword>
<dbReference type="PANTHER" id="PTHR47966">
    <property type="entry name" value="BETA-SITE APP-CLEAVING ENZYME, ISOFORM A-RELATED"/>
    <property type="match status" value="1"/>
</dbReference>
<comment type="caution">
    <text evidence="7">The sequence shown here is derived from an EMBL/GenBank/DDBJ whole genome shotgun (WGS) entry which is preliminary data.</text>
</comment>
<evidence type="ECO:0000259" key="6">
    <source>
        <dbReference type="PROSITE" id="PS51767"/>
    </source>
</evidence>
<evidence type="ECO:0000256" key="5">
    <source>
        <dbReference type="SAM" id="SignalP"/>
    </source>
</evidence>
<dbReference type="PANTHER" id="PTHR47966:SF51">
    <property type="entry name" value="BETA-SITE APP-CLEAVING ENZYME, ISOFORM A-RELATED"/>
    <property type="match status" value="1"/>
</dbReference>
<feature type="domain" description="Peptidase A1" evidence="6">
    <location>
        <begin position="430"/>
        <end position="707"/>
    </location>
</feature>
<feature type="disulfide bond" evidence="3">
    <location>
        <begin position="461"/>
        <end position="466"/>
    </location>
</feature>
<keyword evidence="8" id="KW-1185">Reference proteome</keyword>
<protein>
    <recommendedName>
        <fullName evidence="6">Peptidase A1 domain-containing protein</fullName>
    </recommendedName>
</protein>
<evidence type="ECO:0000313" key="8">
    <source>
        <dbReference type="Proteomes" id="UP001050691"/>
    </source>
</evidence>
<dbReference type="FunFam" id="2.40.70.10:FF:000008">
    <property type="entry name" value="Cathepsin D"/>
    <property type="match status" value="1"/>
</dbReference>
<dbReference type="Gene3D" id="2.40.70.10">
    <property type="entry name" value="Acid Proteases"/>
    <property type="match status" value="3"/>
</dbReference>
<comment type="similarity">
    <text evidence="1 4">Belongs to the peptidase A1 family.</text>
</comment>
<proteinExistence type="inferred from homology"/>
<keyword evidence="2 4" id="KW-0064">Aspartyl protease</keyword>
<dbReference type="GO" id="GO:0004190">
    <property type="term" value="F:aspartic-type endopeptidase activity"/>
    <property type="evidence" value="ECO:0007669"/>
    <property type="project" value="UniProtKB-KW"/>
</dbReference>
<dbReference type="PROSITE" id="PS51767">
    <property type="entry name" value="PEPTIDASE_A1"/>
    <property type="match status" value="2"/>
</dbReference>
<dbReference type="PROSITE" id="PS00141">
    <property type="entry name" value="ASP_PROTEASE"/>
    <property type="match status" value="1"/>
</dbReference>
<dbReference type="SUPFAM" id="SSF50630">
    <property type="entry name" value="Acid proteases"/>
    <property type="match status" value="2"/>
</dbReference>
<evidence type="ECO:0000256" key="1">
    <source>
        <dbReference type="ARBA" id="ARBA00007447"/>
    </source>
</evidence>
<keyword evidence="4" id="KW-0378">Hydrolase</keyword>
<dbReference type="InterPro" id="IPR034164">
    <property type="entry name" value="Pepsin-like_dom"/>
</dbReference>
<feature type="chain" id="PRO_5043495518" description="Peptidase A1 domain-containing protein" evidence="5">
    <location>
        <begin position="21"/>
        <end position="707"/>
    </location>
</feature>
<sequence length="707" mass="75586">MPCKAFIFALIFCLSATVNAVEQTAKGIRIDLPKRSSLTKADGTFDYERAIIQSRITAAKHRQNLINIGLNLQGIGPIELERRQSEPLTDSEGDNTEWLGNIAIGTPGQTFLVDFDITVAGVVATNQFFSPVTTLSDEFEGDQVIDGILGMAFPALSGLGQNPFFITAFSQGAVPLNEFGFKLSANPDDSSIFLGGVDDSLFTGPVEFHDISDNRGYWEIGNASIAVGSMSIMSGFQTIIDSWDGENSWPISSENLNLGAVEEGSSDCLSAIAGEDFGLGDNVWLLGDRTSTIDPLSTARASGANSIPKDLRKQIYLKAIEMAPLLLKLHALSISTTVASPVTQPAGGSSIDLPKRRSLTKADGVFDRQEAIEQTSITVAKHRQNLINIQCNLEGGCLNQRQRAKAVVYKNLQNRQLSESLINQEDSSEWVGNIAIGTPDQPFLIDFDTGSADLWVPSSSCTSLVCSGRNKYNANSSSTAISQPGRFGIEYGDESTVLGGVETDTVTVAGVVVTNQFFSPVTTLSDQFAGKPFDGFLQEGRILGMALPALATLNGDPFFVTAYKQGVVPKNEFAFKLASSGSSLYLGGTDASGTTLIYGAPSHVETLYSKIPGSGLLDPEQLPGFYTFPCLSVPSVSFSWGGKSWPISSSNFNLGSIEEGSPYCVGAIVGQDIGLGENVWLLGDRFMQNVYTVFSFEENAVGFANLS</sequence>
<dbReference type="InterPro" id="IPR033121">
    <property type="entry name" value="PEPTIDASE_A1"/>
</dbReference>
<dbReference type="Proteomes" id="UP001050691">
    <property type="component" value="Unassembled WGS sequence"/>
</dbReference>
<dbReference type="InterPro" id="IPR021109">
    <property type="entry name" value="Peptidase_aspartic_dom_sf"/>
</dbReference>
<dbReference type="AlphaFoldDB" id="A0AAV5ANL5"/>
<dbReference type="InterPro" id="IPR001969">
    <property type="entry name" value="Aspartic_peptidase_AS"/>
</dbReference>
<evidence type="ECO:0000256" key="4">
    <source>
        <dbReference type="RuleBase" id="RU000454"/>
    </source>
</evidence>
<evidence type="ECO:0000313" key="7">
    <source>
        <dbReference type="EMBL" id="GJJ14486.1"/>
    </source>
</evidence>
<dbReference type="Pfam" id="PF00026">
    <property type="entry name" value="Asp"/>
    <property type="match status" value="3"/>
</dbReference>
<name>A0AAV5ANL5_9AGAM</name>
<keyword evidence="5" id="KW-0732">Signal</keyword>
<feature type="signal peptide" evidence="5">
    <location>
        <begin position="1"/>
        <end position="20"/>
    </location>
</feature>
<reference evidence="7" key="1">
    <citation type="submission" date="2021-10" db="EMBL/GenBank/DDBJ databases">
        <title>De novo Genome Assembly of Clathrus columnatus (Basidiomycota, Fungi) Using Illumina and Nanopore Sequence Data.</title>
        <authorList>
            <person name="Ogiso-Tanaka E."/>
            <person name="Itagaki H."/>
            <person name="Hosoya T."/>
            <person name="Hosaka K."/>
        </authorList>
    </citation>
    <scope>NUCLEOTIDE SEQUENCE</scope>
    <source>
        <strain evidence="7">MO-923</strain>
    </source>
</reference>
<dbReference type="CDD" id="cd05471">
    <property type="entry name" value="pepsin_like"/>
    <property type="match status" value="1"/>
</dbReference>
<feature type="domain" description="Peptidase A1" evidence="6">
    <location>
        <begin position="1"/>
        <end position="380"/>
    </location>
</feature>
<evidence type="ECO:0000256" key="2">
    <source>
        <dbReference type="ARBA" id="ARBA00022750"/>
    </source>
</evidence>
<dbReference type="EMBL" id="BPWL01000010">
    <property type="protein sequence ID" value="GJJ14486.1"/>
    <property type="molecule type" value="Genomic_DNA"/>
</dbReference>